<dbReference type="InterPro" id="IPR043132">
    <property type="entry name" value="BCAT-like_C"/>
</dbReference>
<dbReference type="EMBL" id="CP043505">
    <property type="protein sequence ID" value="QEO15287.1"/>
    <property type="molecule type" value="Genomic_DNA"/>
</dbReference>
<dbReference type="GO" id="GO:0046394">
    <property type="term" value="P:carboxylic acid biosynthetic process"/>
    <property type="evidence" value="ECO:0007669"/>
    <property type="project" value="UniProtKB-ARBA"/>
</dbReference>
<dbReference type="PANTHER" id="PTHR42743:SF11">
    <property type="entry name" value="AMINODEOXYCHORISMATE LYASE"/>
    <property type="match status" value="1"/>
</dbReference>
<dbReference type="Gene3D" id="3.20.10.10">
    <property type="entry name" value="D-amino Acid Aminotransferase, subunit A, domain 2"/>
    <property type="match status" value="1"/>
</dbReference>
<evidence type="ECO:0000256" key="1">
    <source>
        <dbReference type="ARBA" id="ARBA00009320"/>
    </source>
</evidence>
<keyword evidence="2" id="KW-0456">Lyase</keyword>
<dbReference type="GO" id="GO:0008696">
    <property type="term" value="F:4-amino-4-deoxychorismate lyase activity"/>
    <property type="evidence" value="ECO:0007669"/>
    <property type="project" value="UniProtKB-EC"/>
</dbReference>
<evidence type="ECO:0000313" key="3">
    <source>
        <dbReference type="Proteomes" id="UP000324678"/>
    </source>
</evidence>
<dbReference type="RefSeq" id="WP_149161301.1">
    <property type="nucleotide sequence ID" value="NZ_CP043505.1"/>
</dbReference>
<dbReference type="EC" id="4.1.3.38" evidence="2"/>
<dbReference type="InterPro" id="IPR036038">
    <property type="entry name" value="Aminotransferase-like"/>
</dbReference>
<dbReference type="SUPFAM" id="SSF56752">
    <property type="entry name" value="D-aminoacid aminotransferase-like PLP-dependent enzymes"/>
    <property type="match status" value="1"/>
</dbReference>
<dbReference type="KEGG" id="ail:FLP10_13270"/>
<dbReference type="NCBIfam" id="NF005888">
    <property type="entry name" value="PRK07849.1-3"/>
    <property type="match status" value="1"/>
</dbReference>
<protein>
    <submittedName>
        <fullName evidence="2">Aminodeoxychorismate lyase</fullName>
        <ecNumber evidence="2">4.1.3.38</ecNumber>
    </submittedName>
</protein>
<dbReference type="Gene3D" id="3.30.470.10">
    <property type="match status" value="1"/>
</dbReference>
<dbReference type="InterPro" id="IPR043131">
    <property type="entry name" value="BCAT-like_N"/>
</dbReference>
<dbReference type="NCBIfam" id="NF005886">
    <property type="entry name" value="PRK07849.1-1"/>
    <property type="match status" value="1"/>
</dbReference>
<keyword evidence="3" id="KW-1185">Reference proteome</keyword>
<name>A0A5C1YJL9_9MICO</name>
<organism evidence="2 3">
    <name type="scientific">Agromyces intestinalis</name>
    <dbReference type="NCBI Taxonomy" id="2592652"/>
    <lineage>
        <taxon>Bacteria</taxon>
        <taxon>Bacillati</taxon>
        <taxon>Actinomycetota</taxon>
        <taxon>Actinomycetes</taxon>
        <taxon>Micrococcales</taxon>
        <taxon>Microbacteriaceae</taxon>
        <taxon>Agromyces</taxon>
    </lineage>
</organism>
<dbReference type="Proteomes" id="UP000324678">
    <property type="component" value="Chromosome"/>
</dbReference>
<dbReference type="InterPro" id="IPR050571">
    <property type="entry name" value="Class-IV_PLP-Dep_Aminotrnsfr"/>
</dbReference>
<dbReference type="Pfam" id="PF01063">
    <property type="entry name" value="Aminotran_4"/>
    <property type="match status" value="1"/>
</dbReference>
<dbReference type="OrthoDB" id="3199344at2"/>
<comment type="similarity">
    <text evidence="1">Belongs to the class-IV pyridoxal-phosphate-dependent aminotransferase family.</text>
</comment>
<evidence type="ECO:0000313" key="2">
    <source>
        <dbReference type="EMBL" id="QEO15287.1"/>
    </source>
</evidence>
<reference evidence="2 3" key="1">
    <citation type="submission" date="2019-09" db="EMBL/GenBank/DDBJ databases">
        <title>Genome sequencing of strain KACC 19306.</title>
        <authorList>
            <person name="Heo J."/>
            <person name="Kim S.-J."/>
            <person name="Kim J.-S."/>
            <person name="Hong S.-B."/>
            <person name="Kwon S.-W."/>
        </authorList>
    </citation>
    <scope>NUCLEOTIDE SEQUENCE [LARGE SCALE GENOMIC DNA]</scope>
    <source>
        <strain evidence="2 3">KACC 19306</strain>
    </source>
</reference>
<gene>
    <name evidence="2" type="ORF">FLP10_13270</name>
</gene>
<dbReference type="AlphaFoldDB" id="A0A5C1YJL9"/>
<dbReference type="InterPro" id="IPR001544">
    <property type="entry name" value="Aminotrans_IV"/>
</dbReference>
<proteinExistence type="inferred from homology"/>
<accession>A0A5C1YJL9</accession>
<dbReference type="PANTHER" id="PTHR42743">
    <property type="entry name" value="AMINO-ACID AMINOTRANSFERASE"/>
    <property type="match status" value="1"/>
</dbReference>
<sequence>MPDSVTLLIEPLPADAPESAIAGTFHEADAAEPALRVGELSTQRGDGIFETIGVVDGHAQEVAPHLERLRNSARICELPEPNLTQWRAAIDLAVGELPTEGEFALKIVLSRGIEQGPTPTAWLHAVAAKDSTEARERGIRVVTLDRGYARDAAERAPWLLLGAKTLSYAINMAALREAARRRADDAIFVSSDGFVMEGPTSSVILRIGDTYVTPATTGAILAGTTQQSLFEHLRATGHEVDERDVALDELRRADAAWLVSSVRLAAGIVELDGEAFPFDADETRAFNEYLLSPRD</sequence>
<dbReference type="GO" id="GO:0005829">
    <property type="term" value="C:cytosol"/>
    <property type="evidence" value="ECO:0007669"/>
    <property type="project" value="TreeGrafter"/>
</dbReference>